<dbReference type="Proteomes" id="UP001149411">
    <property type="component" value="Unassembled WGS sequence"/>
</dbReference>
<keyword evidence="3" id="KW-1185">Reference proteome</keyword>
<name>A0A9Q4GK23_9EURY</name>
<comment type="caution">
    <text evidence="2">The sequence shown here is derived from an EMBL/GenBank/DDBJ whole genome shotgun (WGS) entry which is preliminary data.</text>
</comment>
<dbReference type="AlphaFoldDB" id="A0A9Q4GK23"/>
<accession>A0A9Q4GK23</accession>
<protein>
    <submittedName>
        <fullName evidence="2">Uncharacterized protein</fullName>
    </submittedName>
</protein>
<evidence type="ECO:0000256" key="1">
    <source>
        <dbReference type="SAM" id="MobiDB-lite"/>
    </source>
</evidence>
<evidence type="ECO:0000313" key="3">
    <source>
        <dbReference type="Proteomes" id="UP001149411"/>
    </source>
</evidence>
<reference evidence="2" key="1">
    <citation type="submission" date="2022-09" db="EMBL/GenBank/DDBJ databases">
        <title>Haloadaptaus new haloarchaeum isolated from saline soil.</title>
        <authorList>
            <person name="Duran-Viseras A."/>
            <person name="Sanchez-Porro C."/>
            <person name="Ventosa A."/>
        </authorList>
    </citation>
    <scope>NUCLEOTIDE SEQUENCE</scope>
    <source>
        <strain evidence="2">F3-133</strain>
    </source>
</reference>
<dbReference type="RefSeq" id="WP_266088341.1">
    <property type="nucleotide sequence ID" value="NZ_RKLV01000011.1"/>
</dbReference>
<gene>
    <name evidence="2" type="ORF">EGH25_10465</name>
</gene>
<evidence type="ECO:0000313" key="2">
    <source>
        <dbReference type="EMBL" id="MCX2819771.1"/>
    </source>
</evidence>
<sequence length="54" mass="6192">MSSKTDKGDRKNLDDFSYEEIRDMSPNKLVEVSPVRHHPSKAPTEDDATESDER</sequence>
<feature type="region of interest" description="Disordered" evidence="1">
    <location>
        <begin position="1"/>
        <end position="54"/>
    </location>
</feature>
<feature type="compositionally biased region" description="Acidic residues" evidence="1">
    <location>
        <begin position="45"/>
        <end position="54"/>
    </location>
</feature>
<proteinExistence type="predicted"/>
<feature type="compositionally biased region" description="Basic and acidic residues" evidence="1">
    <location>
        <begin position="1"/>
        <end position="25"/>
    </location>
</feature>
<organism evidence="2 3">
    <name type="scientific">Halorutilus salinus</name>
    <dbReference type="NCBI Taxonomy" id="2487751"/>
    <lineage>
        <taxon>Archaea</taxon>
        <taxon>Methanobacteriati</taxon>
        <taxon>Methanobacteriota</taxon>
        <taxon>Stenosarchaea group</taxon>
        <taxon>Halobacteria</taxon>
        <taxon>Halorutilales</taxon>
        <taxon>Halorutilaceae</taxon>
        <taxon>Halorutilus</taxon>
    </lineage>
</organism>
<dbReference type="EMBL" id="RKLV01000011">
    <property type="protein sequence ID" value="MCX2819771.1"/>
    <property type="molecule type" value="Genomic_DNA"/>
</dbReference>